<name>A0ABU5ZAD1_9FLAO</name>
<dbReference type="Proteomes" id="UP001311730">
    <property type="component" value="Unassembled WGS sequence"/>
</dbReference>
<keyword evidence="1" id="KW-0813">Transport</keyword>
<dbReference type="SUPFAM" id="SSF52540">
    <property type="entry name" value="P-loop containing nucleoside triphosphate hydrolases"/>
    <property type="match status" value="1"/>
</dbReference>
<protein>
    <submittedName>
        <fullName evidence="5">ATP-binding cassette domain-containing protein</fullName>
    </submittedName>
</protein>
<dbReference type="SMART" id="SM00382">
    <property type="entry name" value="AAA"/>
    <property type="match status" value="1"/>
</dbReference>
<gene>
    <name evidence="5" type="ORF">VJJ08_11520</name>
</gene>
<proteinExistence type="predicted"/>
<dbReference type="PROSITE" id="PS00211">
    <property type="entry name" value="ABC_TRANSPORTER_1"/>
    <property type="match status" value="1"/>
</dbReference>
<accession>A0ABU5ZAD1</accession>
<evidence type="ECO:0000256" key="3">
    <source>
        <dbReference type="ARBA" id="ARBA00022840"/>
    </source>
</evidence>
<dbReference type="EMBL" id="JAYKBW010000013">
    <property type="protein sequence ID" value="MEB3075916.1"/>
    <property type="molecule type" value="Genomic_DNA"/>
</dbReference>
<evidence type="ECO:0000259" key="4">
    <source>
        <dbReference type="PROSITE" id="PS50893"/>
    </source>
</evidence>
<evidence type="ECO:0000313" key="5">
    <source>
        <dbReference type="EMBL" id="MEB3075916.1"/>
    </source>
</evidence>
<dbReference type="PANTHER" id="PTHR42781">
    <property type="entry name" value="SPERMIDINE/PUTRESCINE IMPORT ATP-BINDING PROTEIN POTA"/>
    <property type="match status" value="1"/>
</dbReference>
<sequence>MLIVKNLSYTYTDTQVLKNIDFSLTEGEILSIVGASGSGKSTLLKAIYGLFDLEQGKISWKETPVLGPSHNLVPGFAKMKYLAQDFGLMPYMTVEENVGKYLSNLDLPKKRARVAELLEMTLMQDYAKVKPIFLSGGQQQRVGLAQALAQAPEVLLLDEPFSQTDSFLKNTIRQNLFSFLKTHRITALIATHESQEALGFSDRIMIIREGEQVLIDTPERVYHSQDAYVASLFDLVNKVQVAKEQRLYYPHQISVVAQSDWQVQVEHCFFQGSYYLLVCKGAEGRIYVKHTERIEKEKKVFLKIGS</sequence>
<dbReference type="Gene3D" id="3.40.50.300">
    <property type="entry name" value="P-loop containing nucleotide triphosphate hydrolases"/>
    <property type="match status" value="1"/>
</dbReference>
<feature type="domain" description="ABC transporter" evidence="4">
    <location>
        <begin position="2"/>
        <end position="234"/>
    </location>
</feature>
<dbReference type="GO" id="GO:0005524">
    <property type="term" value="F:ATP binding"/>
    <property type="evidence" value="ECO:0007669"/>
    <property type="project" value="UniProtKB-KW"/>
</dbReference>
<comment type="caution">
    <text evidence="5">The sequence shown here is derived from an EMBL/GenBank/DDBJ whole genome shotgun (WGS) entry which is preliminary data.</text>
</comment>
<keyword evidence="3 5" id="KW-0067">ATP-binding</keyword>
<dbReference type="InterPro" id="IPR003593">
    <property type="entry name" value="AAA+_ATPase"/>
</dbReference>
<dbReference type="RefSeq" id="WP_323984024.1">
    <property type="nucleotide sequence ID" value="NZ_JAYKBW010000013.1"/>
</dbReference>
<dbReference type="InterPro" id="IPR050093">
    <property type="entry name" value="ABC_SmlMolc_Importer"/>
</dbReference>
<dbReference type="InterPro" id="IPR027417">
    <property type="entry name" value="P-loop_NTPase"/>
</dbReference>
<keyword evidence="6" id="KW-1185">Reference proteome</keyword>
<dbReference type="InterPro" id="IPR017871">
    <property type="entry name" value="ABC_transporter-like_CS"/>
</dbReference>
<evidence type="ECO:0000313" key="6">
    <source>
        <dbReference type="Proteomes" id="UP001311730"/>
    </source>
</evidence>
<dbReference type="InterPro" id="IPR003439">
    <property type="entry name" value="ABC_transporter-like_ATP-bd"/>
</dbReference>
<reference evidence="5 6" key="1">
    <citation type="submission" date="2023-12" db="EMBL/GenBank/DDBJ databases">
        <title>Genomic sequences of Capnocytophaga and Parvimonas strains.</title>
        <authorList>
            <person name="Watt R.M."/>
            <person name="Wang M."/>
            <person name="Yang T."/>
            <person name="Tong W.M."/>
        </authorList>
    </citation>
    <scope>NUCLEOTIDE SEQUENCE [LARGE SCALE GENOMIC DNA]</scope>
    <source>
        <strain evidence="5 6">CCUG 13096</strain>
    </source>
</reference>
<dbReference type="PROSITE" id="PS50893">
    <property type="entry name" value="ABC_TRANSPORTER_2"/>
    <property type="match status" value="1"/>
</dbReference>
<organism evidence="5 6">
    <name type="scientific">Capnocytophaga gingivalis</name>
    <dbReference type="NCBI Taxonomy" id="1017"/>
    <lineage>
        <taxon>Bacteria</taxon>
        <taxon>Pseudomonadati</taxon>
        <taxon>Bacteroidota</taxon>
        <taxon>Flavobacteriia</taxon>
        <taxon>Flavobacteriales</taxon>
        <taxon>Flavobacteriaceae</taxon>
        <taxon>Capnocytophaga</taxon>
    </lineage>
</organism>
<dbReference type="Pfam" id="PF00005">
    <property type="entry name" value="ABC_tran"/>
    <property type="match status" value="1"/>
</dbReference>
<evidence type="ECO:0000256" key="1">
    <source>
        <dbReference type="ARBA" id="ARBA00022448"/>
    </source>
</evidence>
<dbReference type="PANTHER" id="PTHR42781:SF4">
    <property type="entry name" value="SPERMIDINE_PUTRESCINE IMPORT ATP-BINDING PROTEIN POTA"/>
    <property type="match status" value="1"/>
</dbReference>
<keyword evidence="2" id="KW-0547">Nucleotide-binding</keyword>
<evidence type="ECO:0000256" key="2">
    <source>
        <dbReference type="ARBA" id="ARBA00022741"/>
    </source>
</evidence>